<evidence type="ECO:0000313" key="3">
    <source>
        <dbReference type="EMBL" id="TDV55269.1"/>
    </source>
</evidence>
<keyword evidence="1" id="KW-0812">Transmembrane</keyword>
<dbReference type="Pfam" id="PF08044">
    <property type="entry name" value="DUF1707"/>
    <property type="match status" value="1"/>
</dbReference>
<accession>A0A4R7W0B9</accession>
<dbReference type="RefSeq" id="WP_133902352.1">
    <property type="nucleotide sequence ID" value="NZ_SOCP01000003.1"/>
</dbReference>
<gene>
    <name evidence="3" type="ORF">CLV71_103510</name>
</gene>
<organism evidence="3 4">
    <name type="scientific">Actinophytocola oryzae</name>
    <dbReference type="NCBI Taxonomy" id="502181"/>
    <lineage>
        <taxon>Bacteria</taxon>
        <taxon>Bacillati</taxon>
        <taxon>Actinomycetota</taxon>
        <taxon>Actinomycetes</taxon>
        <taxon>Pseudonocardiales</taxon>
        <taxon>Pseudonocardiaceae</taxon>
    </lineage>
</organism>
<dbReference type="EMBL" id="SOCP01000003">
    <property type="protein sequence ID" value="TDV55269.1"/>
    <property type="molecule type" value="Genomic_DNA"/>
</dbReference>
<keyword evidence="4" id="KW-1185">Reference proteome</keyword>
<keyword evidence="1" id="KW-0472">Membrane</keyword>
<dbReference type="InterPro" id="IPR012551">
    <property type="entry name" value="DUF1707_SHOCT-like"/>
</dbReference>
<name>A0A4R7W0B9_9PSEU</name>
<evidence type="ECO:0000313" key="4">
    <source>
        <dbReference type="Proteomes" id="UP000294927"/>
    </source>
</evidence>
<proteinExistence type="predicted"/>
<evidence type="ECO:0000256" key="1">
    <source>
        <dbReference type="SAM" id="Phobius"/>
    </source>
</evidence>
<evidence type="ECO:0000259" key="2">
    <source>
        <dbReference type="Pfam" id="PF08044"/>
    </source>
</evidence>
<reference evidence="3 4" key="1">
    <citation type="submission" date="2019-03" db="EMBL/GenBank/DDBJ databases">
        <title>Genomic Encyclopedia of Archaeal and Bacterial Type Strains, Phase II (KMG-II): from individual species to whole genera.</title>
        <authorList>
            <person name="Goeker M."/>
        </authorList>
    </citation>
    <scope>NUCLEOTIDE SEQUENCE [LARGE SCALE GENOMIC DNA]</scope>
    <source>
        <strain evidence="3 4">DSM 45499</strain>
    </source>
</reference>
<dbReference type="AlphaFoldDB" id="A0A4R7W0B9"/>
<sequence>MLPDDAPEEDAAWADSADRKIAVRALAEHHAEEHLSSAEHDRRRDLAQHAKTLGELRALFDDLPAPHPLIGETAADGTWFASAARAGGGAGLLLITGSVIVLAAILAGWWVPAILFACLLVVATVWTALARH</sequence>
<comment type="caution">
    <text evidence="3">The sequence shown here is derived from an EMBL/GenBank/DDBJ whole genome shotgun (WGS) entry which is preliminary data.</text>
</comment>
<feature type="transmembrane region" description="Helical" evidence="1">
    <location>
        <begin position="113"/>
        <end position="130"/>
    </location>
</feature>
<dbReference type="Proteomes" id="UP000294927">
    <property type="component" value="Unassembled WGS sequence"/>
</dbReference>
<protein>
    <submittedName>
        <fullName evidence="3">Uncharacterized protein DUF1707</fullName>
    </submittedName>
</protein>
<keyword evidence="1" id="KW-1133">Transmembrane helix</keyword>
<feature type="transmembrane region" description="Helical" evidence="1">
    <location>
        <begin position="89"/>
        <end position="107"/>
    </location>
</feature>
<feature type="domain" description="DUF1707" evidence="2">
    <location>
        <begin position="16"/>
        <end position="64"/>
    </location>
</feature>